<feature type="region of interest" description="Disordered" evidence="1">
    <location>
        <begin position="140"/>
        <end position="165"/>
    </location>
</feature>
<sequence>MSTNDTSSSRVLQALQWHEAFQQPEPLSISSLHHPIPRRPFPRLSPLARSPSPRPSSPPLTRWLGEFQVDSTPSPSSPPLIRAIFSQATALAINNPRPSSPPRIRWLGDSQTDATPPPSSPPLIRAISPKATALAINKRLASSPPPSSPPLLWRRRLAGSPPSLQPSREPEVCLTVWLANGEKPAQIVLPVWGGKLSLANHKVDLGNLGLEMGESRLEKYTPGEGWGPLMWGDVLQIGNGTTAAIRVRTVEIPWEDWNEEDFDC</sequence>
<accession>A0AAW0E611</accession>
<dbReference type="AlphaFoldDB" id="A0AAW0E611"/>
<name>A0AAW0E611_9AGAR</name>
<feature type="compositionally biased region" description="Low complexity" evidence="1">
    <location>
        <begin position="42"/>
        <end position="51"/>
    </location>
</feature>
<feature type="compositionally biased region" description="Low complexity" evidence="1">
    <location>
        <begin position="93"/>
        <end position="105"/>
    </location>
</feature>
<evidence type="ECO:0000313" key="2">
    <source>
        <dbReference type="EMBL" id="KAK7059993.1"/>
    </source>
</evidence>
<comment type="caution">
    <text evidence="2">The sequence shown here is derived from an EMBL/GenBank/DDBJ whole genome shotgun (WGS) entry which is preliminary data.</text>
</comment>
<protein>
    <submittedName>
        <fullName evidence="2">Uncharacterized protein</fullName>
    </submittedName>
</protein>
<keyword evidence="3" id="KW-1185">Reference proteome</keyword>
<evidence type="ECO:0000313" key="3">
    <source>
        <dbReference type="Proteomes" id="UP001362999"/>
    </source>
</evidence>
<evidence type="ECO:0000256" key="1">
    <source>
        <dbReference type="SAM" id="MobiDB-lite"/>
    </source>
</evidence>
<feature type="region of interest" description="Disordered" evidence="1">
    <location>
        <begin position="26"/>
        <end position="80"/>
    </location>
</feature>
<gene>
    <name evidence="2" type="ORF">R3P38DRAFT_2759344</name>
</gene>
<reference evidence="2 3" key="1">
    <citation type="journal article" date="2024" name="J Genomics">
        <title>Draft genome sequencing and assembly of Favolaschia claudopus CIRM-BRFM 2984 isolated from oak limbs.</title>
        <authorList>
            <person name="Navarro D."/>
            <person name="Drula E."/>
            <person name="Chaduli D."/>
            <person name="Cazenave R."/>
            <person name="Ahrendt S."/>
            <person name="Wang J."/>
            <person name="Lipzen A."/>
            <person name="Daum C."/>
            <person name="Barry K."/>
            <person name="Grigoriev I.V."/>
            <person name="Favel A."/>
            <person name="Rosso M.N."/>
            <person name="Martin F."/>
        </authorList>
    </citation>
    <scope>NUCLEOTIDE SEQUENCE [LARGE SCALE GENOMIC DNA]</scope>
    <source>
        <strain evidence="2 3">CIRM-BRFM 2984</strain>
    </source>
</reference>
<dbReference type="Proteomes" id="UP001362999">
    <property type="component" value="Unassembled WGS sequence"/>
</dbReference>
<feature type="region of interest" description="Disordered" evidence="1">
    <location>
        <begin position="93"/>
        <end position="124"/>
    </location>
</feature>
<organism evidence="2 3">
    <name type="scientific">Favolaschia claudopus</name>
    <dbReference type="NCBI Taxonomy" id="2862362"/>
    <lineage>
        <taxon>Eukaryota</taxon>
        <taxon>Fungi</taxon>
        <taxon>Dikarya</taxon>
        <taxon>Basidiomycota</taxon>
        <taxon>Agaricomycotina</taxon>
        <taxon>Agaricomycetes</taxon>
        <taxon>Agaricomycetidae</taxon>
        <taxon>Agaricales</taxon>
        <taxon>Marasmiineae</taxon>
        <taxon>Mycenaceae</taxon>
        <taxon>Favolaschia</taxon>
    </lineage>
</organism>
<proteinExistence type="predicted"/>
<dbReference type="EMBL" id="JAWWNJ010000003">
    <property type="protein sequence ID" value="KAK7059993.1"/>
    <property type="molecule type" value="Genomic_DNA"/>
</dbReference>